<sequence length="68" mass="7947">MDDAEEAAATAKLRARERWQNCLIVEEPKSNYPLRVRPIFHSWRAEYRARDHSSNRHESKGLQAKTAP</sequence>
<reference evidence="1" key="1">
    <citation type="submission" date="2022-07" db="EMBL/GenBank/DDBJ databases">
        <title>Genome Sequence of Phlebia brevispora.</title>
        <authorList>
            <person name="Buettner E."/>
        </authorList>
    </citation>
    <scope>NUCLEOTIDE SEQUENCE</scope>
    <source>
        <strain evidence="1">MPL23</strain>
    </source>
</reference>
<organism evidence="1 2">
    <name type="scientific">Phlebia brevispora</name>
    <dbReference type="NCBI Taxonomy" id="194682"/>
    <lineage>
        <taxon>Eukaryota</taxon>
        <taxon>Fungi</taxon>
        <taxon>Dikarya</taxon>
        <taxon>Basidiomycota</taxon>
        <taxon>Agaricomycotina</taxon>
        <taxon>Agaricomycetes</taxon>
        <taxon>Polyporales</taxon>
        <taxon>Meruliaceae</taxon>
        <taxon>Phlebia</taxon>
    </lineage>
</organism>
<name>A0ACC1SDZ4_9APHY</name>
<evidence type="ECO:0000313" key="1">
    <source>
        <dbReference type="EMBL" id="KAJ3537758.1"/>
    </source>
</evidence>
<accession>A0ACC1SDZ4</accession>
<proteinExistence type="predicted"/>
<dbReference type="Proteomes" id="UP001148662">
    <property type="component" value="Unassembled WGS sequence"/>
</dbReference>
<gene>
    <name evidence="1" type="ORF">NM688_g6628</name>
</gene>
<evidence type="ECO:0000313" key="2">
    <source>
        <dbReference type="Proteomes" id="UP001148662"/>
    </source>
</evidence>
<comment type="caution">
    <text evidence="1">The sequence shown here is derived from an EMBL/GenBank/DDBJ whole genome shotgun (WGS) entry which is preliminary data.</text>
</comment>
<keyword evidence="2" id="KW-1185">Reference proteome</keyword>
<dbReference type="EMBL" id="JANHOG010001398">
    <property type="protein sequence ID" value="KAJ3537758.1"/>
    <property type="molecule type" value="Genomic_DNA"/>
</dbReference>
<protein>
    <submittedName>
        <fullName evidence="1">Uncharacterized protein</fullName>
    </submittedName>
</protein>